<protein>
    <submittedName>
        <fullName evidence="1">Uncharacterized protein</fullName>
    </submittedName>
</protein>
<dbReference type="EMBL" id="BGZK01001077">
    <property type="protein sequence ID" value="GBP70518.1"/>
    <property type="molecule type" value="Genomic_DNA"/>
</dbReference>
<proteinExistence type="predicted"/>
<comment type="caution">
    <text evidence="1">The sequence shown here is derived from an EMBL/GenBank/DDBJ whole genome shotgun (WGS) entry which is preliminary data.</text>
</comment>
<evidence type="ECO:0000313" key="2">
    <source>
        <dbReference type="Proteomes" id="UP000299102"/>
    </source>
</evidence>
<gene>
    <name evidence="1" type="ORF">EVAR_61433_1</name>
</gene>
<accession>A0A4C1Y3P5</accession>
<reference evidence="1 2" key="1">
    <citation type="journal article" date="2019" name="Commun. Biol.">
        <title>The bagworm genome reveals a unique fibroin gene that provides high tensile strength.</title>
        <authorList>
            <person name="Kono N."/>
            <person name="Nakamura H."/>
            <person name="Ohtoshi R."/>
            <person name="Tomita M."/>
            <person name="Numata K."/>
            <person name="Arakawa K."/>
        </authorList>
    </citation>
    <scope>NUCLEOTIDE SEQUENCE [LARGE SCALE GENOMIC DNA]</scope>
</reference>
<keyword evidence="2" id="KW-1185">Reference proteome</keyword>
<dbReference type="Proteomes" id="UP000299102">
    <property type="component" value="Unassembled WGS sequence"/>
</dbReference>
<name>A0A4C1Y3P5_EUMVA</name>
<evidence type="ECO:0000313" key="1">
    <source>
        <dbReference type="EMBL" id="GBP70518.1"/>
    </source>
</evidence>
<dbReference type="AlphaFoldDB" id="A0A4C1Y3P5"/>
<organism evidence="1 2">
    <name type="scientific">Eumeta variegata</name>
    <name type="common">Bagworm moth</name>
    <name type="synonym">Eumeta japonica</name>
    <dbReference type="NCBI Taxonomy" id="151549"/>
    <lineage>
        <taxon>Eukaryota</taxon>
        <taxon>Metazoa</taxon>
        <taxon>Ecdysozoa</taxon>
        <taxon>Arthropoda</taxon>
        <taxon>Hexapoda</taxon>
        <taxon>Insecta</taxon>
        <taxon>Pterygota</taxon>
        <taxon>Neoptera</taxon>
        <taxon>Endopterygota</taxon>
        <taxon>Lepidoptera</taxon>
        <taxon>Glossata</taxon>
        <taxon>Ditrysia</taxon>
        <taxon>Tineoidea</taxon>
        <taxon>Psychidae</taxon>
        <taxon>Oiketicinae</taxon>
        <taxon>Eumeta</taxon>
    </lineage>
</organism>
<sequence>MSSTDGDELEVRAYLRATSLRAYDPATDGARMCLELETLGVSKNRKEKRKHEESERTKVSFTTRLPKHTLPQSFYSKLRDAKVNLATLACGLKAASDIKASRAALTQSISAKLAEPTLQVSEDVTSRVTHFGCHRSPLISDASS</sequence>